<accession>A0A1G4JR05</accession>
<dbReference type="GO" id="GO:0003713">
    <property type="term" value="F:transcription coactivator activity"/>
    <property type="evidence" value="ECO:0007669"/>
    <property type="project" value="EnsemblFungi"/>
</dbReference>
<sequence length="325" mass="34986">MTLESDQLSPQKEQEIALKILERAELAQMTRQLKMGLSKVATPKKSSRDNGRPRARTSPVKMDLPLVTLNTSRLSPLKRSRTTGETPTESEGASRRVPAPRQTDSIKTPSTPPRSSQRTRRPSVRLDRDNGTELAVPRTPKAPLDTNDLGADLLMYLATSPYTSAKSGTQHGPQTPSIPTSSSGGHGAIPTTPSQNSHLKAQSSSSAQHFGFKVPSHAVSNSGFHETPSQSSSQFSEIMDSPQASLYMSSSSPRKTKNPPASSSGPNNPTTFNPPTLAVPGTPSRELRSSHLLTTPNFNMGDYVHNLFSPSPRVGSGTGRENKRD</sequence>
<dbReference type="GO" id="GO:0045944">
    <property type="term" value="P:positive regulation of transcription by RNA polymerase II"/>
    <property type="evidence" value="ECO:0007669"/>
    <property type="project" value="EnsemblFungi"/>
</dbReference>
<dbReference type="GO" id="GO:0070822">
    <property type="term" value="C:Sin3-type complex"/>
    <property type="evidence" value="ECO:0007669"/>
    <property type="project" value="EnsemblFungi"/>
</dbReference>
<feature type="compositionally biased region" description="Polar residues" evidence="1">
    <location>
        <begin position="218"/>
        <end position="253"/>
    </location>
</feature>
<name>A0A1G4JR05_9SACH</name>
<evidence type="ECO:0000256" key="1">
    <source>
        <dbReference type="SAM" id="MobiDB-lite"/>
    </source>
</evidence>
<evidence type="ECO:0000313" key="3">
    <source>
        <dbReference type="Proteomes" id="UP000190274"/>
    </source>
</evidence>
<proteinExistence type="predicted"/>
<protein>
    <submittedName>
        <fullName evidence="2">LADA_0G01992g1_1</fullName>
    </submittedName>
</protein>
<keyword evidence="3" id="KW-1185">Reference proteome</keyword>
<reference evidence="3" key="1">
    <citation type="submission" date="2016-03" db="EMBL/GenBank/DDBJ databases">
        <authorList>
            <person name="Devillers H."/>
        </authorList>
    </citation>
    <scope>NUCLEOTIDE SEQUENCE [LARGE SCALE GENOMIC DNA]</scope>
</reference>
<dbReference type="STRING" id="1266660.A0A1G4JR05"/>
<dbReference type="AlphaFoldDB" id="A0A1G4JR05"/>
<feature type="compositionally biased region" description="Low complexity" evidence="1">
    <location>
        <begin position="258"/>
        <end position="276"/>
    </location>
</feature>
<evidence type="ECO:0000313" key="2">
    <source>
        <dbReference type="EMBL" id="SCU93231.1"/>
    </source>
</evidence>
<feature type="compositionally biased region" description="Polar residues" evidence="1">
    <location>
        <begin position="164"/>
        <end position="183"/>
    </location>
</feature>
<dbReference type="OrthoDB" id="2163387at2759"/>
<dbReference type="GO" id="GO:0033309">
    <property type="term" value="C:SBF transcription complex"/>
    <property type="evidence" value="ECO:0007669"/>
    <property type="project" value="EnsemblFungi"/>
</dbReference>
<feature type="region of interest" description="Disordered" evidence="1">
    <location>
        <begin position="164"/>
        <end position="325"/>
    </location>
</feature>
<dbReference type="GO" id="GO:0000082">
    <property type="term" value="P:G1/S transition of mitotic cell cycle"/>
    <property type="evidence" value="ECO:0007669"/>
    <property type="project" value="EnsemblFungi"/>
</dbReference>
<dbReference type="EMBL" id="LT598457">
    <property type="protein sequence ID" value="SCU93231.1"/>
    <property type="molecule type" value="Genomic_DNA"/>
</dbReference>
<feature type="region of interest" description="Disordered" evidence="1">
    <location>
        <begin position="34"/>
        <end position="147"/>
    </location>
</feature>
<dbReference type="GO" id="GO:0030907">
    <property type="term" value="C:MBF transcription complex"/>
    <property type="evidence" value="ECO:0007669"/>
    <property type="project" value="EnsemblFungi"/>
</dbReference>
<dbReference type="Proteomes" id="UP000190274">
    <property type="component" value="Chromosome G"/>
</dbReference>
<dbReference type="GO" id="GO:0031496">
    <property type="term" value="P:positive regulation of mating type switching"/>
    <property type="evidence" value="ECO:0007669"/>
    <property type="project" value="EnsemblFungi"/>
</dbReference>
<organism evidence="2 3">
    <name type="scientific">Lachancea dasiensis</name>
    <dbReference type="NCBI Taxonomy" id="1072105"/>
    <lineage>
        <taxon>Eukaryota</taxon>
        <taxon>Fungi</taxon>
        <taxon>Dikarya</taxon>
        <taxon>Ascomycota</taxon>
        <taxon>Saccharomycotina</taxon>
        <taxon>Saccharomycetes</taxon>
        <taxon>Saccharomycetales</taxon>
        <taxon>Saccharomycetaceae</taxon>
        <taxon>Lachancea</taxon>
    </lineage>
</organism>
<feature type="compositionally biased region" description="Polar residues" evidence="1">
    <location>
        <begin position="191"/>
        <end position="208"/>
    </location>
</feature>
<gene>
    <name evidence="2" type="ORF">LADA_0G01992G</name>
</gene>